<accession>A0ABP1QUF6</accession>
<evidence type="ECO:0000256" key="1">
    <source>
        <dbReference type="SAM" id="MobiDB-lite"/>
    </source>
</evidence>
<reference evidence="2 3" key="1">
    <citation type="submission" date="2024-08" db="EMBL/GenBank/DDBJ databases">
        <authorList>
            <person name="Cucini C."/>
            <person name="Frati F."/>
        </authorList>
    </citation>
    <scope>NUCLEOTIDE SEQUENCE [LARGE SCALE GENOMIC DNA]</scope>
</reference>
<evidence type="ECO:0000313" key="2">
    <source>
        <dbReference type="EMBL" id="CAL8111621.1"/>
    </source>
</evidence>
<sequence>MERQTTAPEDVEHDSNTTQGIKKSKYRYTDENDIAILREVLLEQPCGKLQAEKWKKIFGNLNIPVLDGKALRRRFDYLMSCFIKKSNKSLRGSGLEEDYTEKMKLLQDISDQKEQWNLCTEETDKKRKLVDEQRKAQEIRDASMRTFENAETVTDEESPTTETPVIKRKRMSRNEDVLKVLQQSEERENSTKTLVLDLEKSRLELMKRDLDMKEANDVHRREMDARRVEMEEFRLKTERERSERESEDRKMLLALIQKLVKK</sequence>
<evidence type="ECO:0000313" key="3">
    <source>
        <dbReference type="Proteomes" id="UP001642540"/>
    </source>
</evidence>
<protein>
    <submittedName>
        <fullName evidence="2">Uncharacterized protein</fullName>
    </submittedName>
</protein>
<name>A0ABP1QUF6_9HEXA</name>
<dbReference type="EMBL" id="CAXLJM020000046">
    <property type="protein sequence ID" value="CAL8111621.1"/>
    <property type="molecule type" value="Genomic_DNA"/>
</dbReference>
<dbReference type="PANTHER" id="PTHR37558:SF1">
    <property type="entry name" value="HTH CENPB-TYPE DOMAIN-CONTAINING PROTEIN"/>
    <property type="match status" value="1"/>
</dbReference>
<dbReference type="PANTHER" id="PTHR37558">
    <property type="entry name" value="HTH CENPB-TYPE DOMAIN-CONTAINING PROTEIN"/>
    <property type="match status" value="1"/>
</dbReference>
<gene>
    <name evidence="2" type="ORF">ODALV1_LOCUS15205</name>
</gene>
<dbReference type="Proteomes" id="UP001642540">
    <property type="component" value="Unassembled WGS sequence"/>
</dbReference>
<proteinExistence type="predicted"/>
<feature type="region of interest" description="Disordered" evidence="1">
    <location>
        <begin position="1"/>
        <end position="23"/>
    </location>
</feature>
<keyword evidence="3" id="KW-1185">Reference proteome</keyword>
<comment type="caution">
    <text evidence="2">The sequence shown here is derived from an EMBL/GenBank/DDBJ whole genome shotgun (WGS) entry which is preliminary data.</text>
</comment>
<organism evidence="2 3">
    <name type="scientific">Orchesella dallaii</name>
    <dbReference type="NCBI Taxonomy" id="48710"/>
    <lineage>
        <taxon>Eukaryota</taxon>
        <taxon>Metazoa</taxon>
        <taxon>Ecdysozoa</taxon>
        <taxon>Arthropoda</taxon>
        <taxon>Hexapoda</taxon>
        <taxon>Collembola</taxon>
        <taxon>Entomobryomorpha</taxon>
        <taxon>Entomobryoidea</taxon>
        <taxon>Orchesellidae</taxon>
        <taxon>Orchesellinae</taxon>
        <taxon>Orchesella</taxon>
    </lineage>
</organism>